<name>A0ACC3TQ03_9ASCO</name>
<protein>
    <submittedName>
        <fullName evidence="1">UEV domain-containing protein</fullName>
    </submittedName>
</protein>
<reference evidence="2" key="1">
    <citation type="journal article" date="2024" name="Front. Bioeng. Biotechnol.">
        <title>Genome-scale model development and genomic sequencing of the oleaginous clade Lipomyces.</title>
        <authorList>
            <person name="Czajka J.J."/>
            <person name="Han Y."/>
            <person name="Kim J."/>
            <person name="Mondo S.J."/>
            <person name="Hofstad B.A."/>
            <person name="Robles A."/>
            <person name="Haridas S."/>
            <person name="Riley R."/>
            <person name="LaButti K."/>
            <person name="Pangilinan J."/>
            <person name="Andreopoulos W."/>
            <person name="Lipzen A."/>
            <person name="Yan J."/>
            <person name="Wang M."/>
            <person name="Ng V."/>
            <person name="Grigoriev I.V."/>
            <person name="Spatafora J.W."/>
            <person name="Magnuson J.K."/>
            <person name="Baker S.E."/>
            <person name="Pomraning K.R."/>
        </authorList>
    </citation>
    <scope>NUCLEOTIDE SEQUENCE [LARGE SCALE GENOMIC DNA]</scope>
    <source>
        <strain evidence="2">CBS 10300</strain>
    </source>
</reference>
<organism evidence="1 2">
    <name type="scientific">Lipomyces orientalis</name>
    <dbReference type="NCBI Taxonomy" id="1233043"/>
    <lineage>
        <taxon>Eukaryota</taxon>
        <taxon>Fungi</taxon>
        <taxon>Dikarya</taxon>
        <taxon>Ascomycota</taxon>
        <taxon>Saccharomycotina</taxon>
        <taxon>Lipomycetes</taxon>
        <taxon>Lipomycetales</taxon>
        <taxon>Lipomycetaceae</taxon>
        <taxon>Lipomyces</taxon>
    </lineage>
</organism>
<gene>
    <name evidence="1" type="ORF">V1517DRAFT_275206</name>
</gene>
<sequence length="505" mass="55988">MSRMVPHQTLEWLHRVLLQEYRDVNRTYSDVAAVLQSYVSLAPRTHVYTYENGNSQLLLNFHGTIPTTFRSAVYNIPVSIWIPHEYPFVAPFAFVTPTASMSLRPGNHVDTNGRVYHPYLSYWNGTDPQTNLLGLCAVLCDIFGKEPPVYGKPQQPQQPAPIAQPSQPPQQYSQPSVAAQHRNPFAPGPHLAHQAPIPQDSLISFGTAAPAYNTAHKQSQVPPYAAAPNFSQQQPPPTYASQYQQPDVPPSVTHIPQLPHQATQQPMPPVSQAPQLERPPIYHPQPPLPQTPTNANGFSFPPLLYHPGQSLPSVPPRDIIDESPPAGTPVSSQPAPALPPHPEQTRLLNDIAAVLQKKAAEAQSKMLQQADHLRGTLDMLKRTEAQLAREQSELTGISEACARNKTILNDKIKQAEASIIESSQRGEVNVDEIVCAEAVVFNQLYELTADDLAIEDTIYVLGKALDRERISLDIFLKHTRTLAREQFMKRALVRKIALDTGLSHR</sequence>
<comment type="caution">
    <text evidence="1">The sequence shown here is derived from an EMBL/GenBank/DDBJ whole genome shotgun (WGS) entry which is preliminary data.</text>
</comment>
<accession>A0ACC3TQ03</accession>
<keyword evidence="2" id="KW-1185">Reference proteome</keyword>
<evidence type="ECO:0000313" key="1">
    <source>
        <dbReference type="EMBL" id="KAK9322851.1"/>
    </source>
</evidence>
<evidence type="ECO:0000313" key="2">
    <source>
        <dbReference type="Proteomes" id="UP001489719"/>
    </source>
</evidence>
<dbReference type="Proteomes" id="UP001489719">
    <property type="component" value="Unassembled WGS sequence"/>
</dbReference>
<proteinExistence type="predicted"/>
<dbReference type="EMBL" id="MU970070">
    <property type="protein sequence ID" value="KAK9322851.1"/>
    <property type="molecule type" value="Genomic_DNA"/>
</dbReference>